<sequence>MDTASGSEFPQLYLLVCVNRMDLDVRLFVFQCNGQGNDRPVADGTNILSKRRLNCHHLFVLIKRLFYSGSEGSSSKSSTLFTSCTKINVRRSLHLRGGPARQP</sequence>
<proteinExistence type="predicted"/>
<protein>
    <submittedName>
        <fullName evidence="1">Uncharacterized protein</fullName>
    </submittedName>
</protein>
<reference evidence="1 2" key="1">
    <citation type="journal article" date="2018" name="Nat. Ecol. Evol.">
        <title>Shark genomes provide insights into elasmobranch evolution and the origin of vertebrates.</title>
        <authorList>
            <person name="Hara Y"/>
            <person name="Yamaguchi K"/>
            <person name="Onimaru K"/>
            <person name="Kadota M"/>
            <person name="Koyanagi M"/>
            <person name="Keeley SD"/>
            <person name="Tatsumi K"/>
            <person name="Tanaka K"/>
            <person name="Motone F"/>
            <person name="Kageyama Y"/>
            <person name="Nozu R"/>
            <person name="Adachi N"/>
            <person name="Nishimura O"/>
            <person name="Nakagawa R"/>
            <person name="Tanegashima C"/>
            <person name="Kiyatake I"/>
            <person name="Matsumoto R"/>
            <person name="Murakumo K"/>
            <person name="Nishida K"/>
            <person name="Terakita A"/>
            <person name="Kuratani S"/>
            <person name="Sato K"/>
            <person name="Hyodo S Kuraku.S."/>
        </authorList>
    </citation>
    <scope>NUCLEOTIDE SEQUENCE [LARGE SCALE GENOMIC DNA]</scope>
</reference>
<name>A0A401NZH1_SCYTO</name>
<dbReference type="AlphaFoldDB" id="A0A401NZH1"/>
<comment type="caution">
    <text evidence="1">The sequence shown here is derived from an EMBL/GenBank/DDBJ whole genome shotgun (WGS) entry which is preliminary data.</text>
</comment>
<dbReference type="EMBL" id="BFAA01001491">
    <property type="protein sequence ID" value="GCB66259.1"/>
    <property type="molecule type" value="Genomic_DNA"/>
</dbReference>
<evidence type="ECO:0000313" key="2">
    <source>
        <dbReference type="Proteomes" id="UP000288216"/>
    </source>
</evidence>
<accession>A0A401NZH1</accession>
<gene>
    <name evidence="1" type="ORF">scyTo_0004937</name>
</gene>
<dbReference type="Proteomes" id="UP000288216">
    <property type="component" value="Unassembled WGS sequence"/>
</dbReference>
<keyword evidence="2" id="KW-1185">Reference proteome</keyword>
<organism evidence="1 2">
    <name type="scientific">Scyliorhinus torazame</name>
    <name type="common">Cloudy catshark</name>
    <name type="synonym">Catulus torazame</name>
    <dbReference type="NCBI Taxonomy" id="75743"/>
    <lineage>
        <taxon>Eukaryota</taxon>
        <taxon>Metazoa</taxon>
        <taxon>Chordata</taxon>
        <taxon>Craniata</taxon>
        <taxon>Vertebrata</taxon>
        <taxon>Chondrichthyes</taxon>
        <taxon>Elasmobranchii</taxon>
        <taxon>Galeomorphii</taxon>
        <taxon>Galeoidea</taxon>
        <taxon>Carcharhiniformes</taxon>
        <taxon>Scyliorhinidae</taxon>
        <taxon>Scyliorhinus</taxon>
    </lineage>
</organism>
<evidence type="ECO:0000313" key="1">
    <source>
        <dbReference type="EMBL" id="GCB66259.1"/>
    </source>
</evidence>